<accession>A0A510V7I4</accession>
<keyword evidence="2" id="KW-0238">DNA-binding</keyword>
<dbReference type="PANTHER" id="PTHR33204:SF18">
    <property type="entry name" value="TRANSCRIPTIONAL REGULATORY PROTEIN"/>
    <property type="match status" value="1"/>
</dbReference>
<feature type="domain" description="HTH hxlR-type" evidence="4">
    <location>
        <begin position="9"/>
        <end position="107"/>
    </location>
</feature>
<keyword evidence="1" id="KW-0805">Transcription regulation</keyword>
<evidence type="ECO:0000256" key="1">
    <source>
        <dbReference type="ARBA" id="ARBA00023015"/>
    </source>
</evidence>
<dbReference type="Pfam" id="PF14864">
    <property type="entry name" value="Alkyl_sulf_C"/>
    <property type="match status" value="1"/>
</dbReference>
<evidence type="ECO:0000256" key="2">
    <source>
        <dbReference type="ARBA" id="ARBA00023125"/>
    </source>
</evidence>
<evidence type="ECO:0000259" key="4">
    <source>
        <dbReference type="PROSITE" id="PS51118"/>
    </source>
</evidence>
<reference evidence="5 6" key="1">
    <citation type="submission" date="2019-07" db="EMBL/GenBank/DDBJ databases">
        <title>Whole genome shotgun sequence of Cellulomonas xylanilytica NBRC 101102.</title>
        <authorList>
            <person name="Hosoyama A."/>
            <person name="Uohara A."/>
            <person name="Ohji S."/>
            <person name="Ichikawa N."/>
        </authorList>
    </citation>
    <scope>NUCLEOTIDE SEQUENCE [LARGE SCALE GENOMIC DNA]</scope>
    <source>
        <strain evidence="5 6">NBRC 101102</strain>
    </source>
</reference>
<dbReference type="GO" id="GO:0003677">
    <property type="term" value="F:DNA binding"/>
    <property type="evidence" value="ECO:0007669"/>
    <property type="project" value="UniProtKB-KW"/>
</dbReference>
<dbReference type="AlphaFoldDB" id="A0A510V7I4"/>
<dbReference type="SUPFAM" id="SSF55718">
    <property type="entry name" value="SCP-like"/>
    <property type="match status" value="1"/>
</dbReference>
<dbReference type="InterPro" id="IPR002577">
    <property type="entry name" value="HTH_HxlR"/>
</dbReference>
<dbReference type="PROSITE" id="PS51118">
    <property type="entry name" value="HTH_HXLR"/>
    <property type="match status" value="1"/>
</dbReference>
<dbReference type="Gene3D" id="3.30.1050.10">
    <property type="entry name" value="SCP2 sterol-binding domain"/>
    <property type="match status" value="1"/>
</dbReference>
<organism evidence="5 6">
    <name type="scientific">Cellulomonas xylanilytica</name>
    <dbReference type="NCBI Taxonomy" id="233583"/>
    <lineage>
        <taxon>Bacteria</taxon>
        <taxon>Bacillati</taxon>
        <taxon>Actinomycetota</taxon>
        <taxon>Actinomycetes</taxon>
        <taxon>Micrococcales</taxon>
        <taxon>Cellulomonadaceae</taxon>
        <taxon>Cellulomonas</taxon>
    </lineage>
</organism>
<dbReference type="PANTHER" id="PTHR33204">
    <property type="entry name" value="TRANSCRIPTIONAL REGULATOR, MARR FAMILY"/>
    <property type="match status" value="1"/>
</dbReference>
<sequence length="210" mass="22400">MTRTYDDGCGIAHALDLVGERWALLVVRELLLGPKRFTDLRAGLPGVSANILSQRLRELEAAGVVERTTLPPPAAVAVYALTARGAELEPVVLALGRWGVRSPTLPRDAPIGVDSVILSLAAQLTHTDPPAGYELRLGDYRFAVTLRDGRVEVLRGHAEHPDAVITTTPRALDAIVAGDRTLAEVVAAGEASIDGDERAAHRFGRYFAAA</sequence>
<dbReference type="RefSeq" id="WP_146929286.1">
    <property type="nucleotide sequence ID" value="NZ_BJUB01000011.1"/>
</dbReference>
<name>A0A510V7I4_9CELL</name>
<dbReference type="InterPro" id="IPR036390">
    <property type="entry name" value="WH_DNA-bd_sf"/>
</dbReference>
<protein>
    <submittedName>
        <fullName evidence="5">Transcriptional regulator</fullName>
    </submittedName>
</protein>
<proteinExistence type="predicted"/>
<evidence type="ECO:0000313" key="6">
    <source>
        <dbReference type="Proteomes" id="UP000321118"/>
    </source>
</evidence>
<dbReference type="Pfam" id="PF01638">
    <property type="entry name" value="HxlR"/>
    <property type="match status" value="1"/>
</dbReference>
<dbReference type="OrthoDB" id="9792527at2"/>
<dbReference type="Gene3D" id="1.10.10.10">
    <property type="entry name" value="Winged helix-like DNA-binding domain superfamily/Winged helix DNA-binding domain"/>
    <property type="match status" value="1"/>
</dbReference>
<comment type="caution">
    <text evidence="5">The sequence shown here is derived from an EMBL/GenBank/DDBJ whole genome shotgun (WGS) entry which is preliminary data.</text>
</comment>
<keyword evidence="6" id="KW-1185">Reference proteome</keyword>
<gene>
    <name evidence="5" type="ORF">CXY01_32660</name>
</gene>
<dbReference type="Proteomes" id="UP000321118">
    <property type="component" value="Unassembled WGS sequence"/>
</dbReference>
<evidence type="ECO:0000256" key="3">
    <source>
        <dbReference type="ARBA" id="ARBA00023163"/>
    </source>
</evidence>
<dbReference type="EMBL" id="BJUB01000011">
    <property type="protein sequence ID" value="GEK22746.1"/>
    <property type="molecule type" value="Genomic_DNA"/>
</dbReference>
<dbReference type="SUPFAM" id="SSF46785">
    <property type="entry name" value="Winged helix' DNA-binding domain"/>
    <property type="match status" value="1"/>
</dbReference>
<dbReference type="InterPro" id="IPR029229">
    <property type="entry name" value="Alkyl_sulf_C"/>
</dbReference>
<dbReference type="InterPro" id="IPR036388">
    <property type="entry name" value="WH-like_DNA-bd_sf"/>
</dbReference>
<dbReference type="InterPro" id="IPR036527">
    <property type="entry name" value="SCP2_sterol-bd_dom_sf"/>
</dbReference>
<keyword evidence="3" id="KW-0804">Transcription</keyword>
<evidence type="ECO:0000313" key="5">
    <source>
        <dbReference type="EMBL" id="GEK22746.1"/>
    </source>
</evidence>